<protein>
    <submittedName>
        <fullName evidence="1">Uncharacterized protein</fullName>
    </submittedName>
</protein>
<gene>
    <name evidence="1" type="ORF">LCB40_11310</name>
</gene>
<keyword evidence="2" id="KW-1185">Reference proteome</keyword>
<accession>A0A916QH37</accession>
<proteinExistence type="predicted"/>
<organism evidence="1 2">
    <name type="scientific">Lactobacillus corticis</name>
    <dbReference type="NCBI Taxonomy" id="2201249"/>
    <lineage>
        <taxon>Bacteria</taxon>
        <taxon>Bacillati</taxon>
        <taxon>Bacillota</taxon>
        <taxon>Bacilli</taxon>
        <taxon>Lactobacillales</taxon>
        <taxon>Lactobacillaceae</taxon>
        <taxon>Lactobacillus</taxon>
    </lineage>
</organism>
<dbReference type="AlphaFoldDB" id="A0A916QH37"/>
<name>A0A916QH37_9LACO</name>
<dbReference type="EMBL" id="BMAY01000007">
    <property type="protein sequence ID" value="GFZ27251.1"/>
    <property type="molecule type" value="Genomic_DNA"/>
</dbReference>
<comment type="caution">
    <text evidence="1">The sequence shown here is derived from an EMBL/GenBank/DDBJ whole genome shotgun (WGS) entry which is preliminary data.</text>
</comment>
<evidence type="ECO:0000313" key="1">
    <source>
        <dbReference type="EMBL" id="GFZ27251.1"/>
    </source>
</evidence>
<dbReference type="Proteomes" id="UP000677218">
    <property type="component" value="Unassembled WGS sequence"/>
</dbReference>
<sequence length="55" mass="6544">MSGKNTPTNKKPFSDLRWREWPTTGIKTYGKPNKKVHETLQKWIKETKEKDNGKR</sequence>
<reference evidence="1" key="1">
    <citation type="submission" date="2020-08" db="EMBL/GenBank/DDBJ databases">
        <title>Taxonomic study for Lactobacillus species isolated from hardwood bark.</title>
        <authorList>
            <person name="Tohno M."/>
            <person name="Tanizawa Y."/>
        </authorList>
    </citation>
    <scope>NUCLEOTIDE SEQUENCE</scope>
    <source>
        <strain evidence="1">B40</strain>
    </source>
</reference>
<evidence type="ECO:0000313" key="2">
    <source>
        <dbReference type="Proteomes" id="UP000677218"/>
    </source>
</evidence>